<comment type="similarity">
    <text evidence="2">Belongs to the TIM54 family.</text>
</comment>
<keyword evidence="7" id="KW-0653">Protein transport</keyword>
<keyword evidence="8" id="KW-1133">Transmembrane helix</keyword>
<dbReference type="STRING" id="857340.A0A086ST91"/>
<feature type="region of interest" description="Disordered" evidence="12">
    <location>
        <begin position="1"/>
        <end position="39"/>
    </location>
</feature>
<proteinExistence type="inferred from homology"/>
<evidence type="ECO:0000256" key="7">
    <source>
        <dbReference type="ARBA" id="ARBA00022927"/>
    </source>
</evidence>
<dbReference type="OrthoDB" id="5598305at2759"/>
<evidence type="ECO:0000256" key="1">
    <source>
        <dbReference type="ARBA" id="ARBA00004434"/>
    </source>
</evidence>
<evidence type="ECO:0000313" key="14">
    <source>
        <dbReference type="Proteomes" id="UP000029964"/>
    </source>
</evidence>
<dbReference type="GO" id="GO:0005743">
    <property type="term" value="C:mitochondrial inner membrane"/>
    <property type="evidence" value="ECO:0007669"/>
    <property type="project" value="UniProtKB-SubCell"/>
</dbReference>
<dbReference type="GO" id="GO:0015031">
    <property type="term" value="P:protein transport"/>
    <property type="evidence" value="ECO:0007669"/>
    <property type="project" value="UniProtKB-KW"/>
</dbReference>
<name>A0A086ST91_HAPC1</name>
<feature type="region of interest" description="Disordered" evidence="12">
    <location>
        <begin position="219"/>
        <end position="295"/>
    </location>
</feature>
<accession>A0A086ST91</accession>
<evidence type="ECO:0000256" key="11">
    <source>
        <dbReference type="ARBA" id="ARBA00023136"/>
    </source>
</evidence>
<comment type="caution">
    <text evidence="13">The sequence shown here is derived from an EMBL/GenBank/DDBJ whole genome shotgun (WGS) entry which is preliminary data.</text>
</comment>
<keyword evidence="14" id="KW-1185">Reference proteome</keyword>
<organism evidence="13 14">
    <name type="scientific">Hapsidospora chrysogenum (strain ATCC 11550 / CBS 779.69 / DSM 880 / IAM 14645 / JCM 23072 / IMI 49137)</name>
    <name type="common">Acremonium chrysogenum</name>
    <dbReference type="NCBI Taxonomy" id="857340"/>
    <lineage>
        <taxon>Eukaryota</taxon>
        <taxon>Fungi</taxon>
        <taxon>Dikarya</taxon>
        <taxon>Ascomycota</taxon>
        <taxon>Pezizomycotina</taxon>
        <taxon>Sordariomycetes</taxon>
        <taxon>Hypocreomycetidae</taxon>
        <taxon>Hypocreales</taxon>
        <taxon>Bionectriaceae</taxon>
        <taxon>Hapsidospora</taxon>
    </lineage>
</organism>
<evidence type="ECO:0000313" key="13">
    <source>
        <dbReference type="EMBL" id="KFH40323.1"/>
    </source>
</evidence>
<evidence type="ECO:0000256" key="2">
    <source>
        <dbReference type="ARBA" id="ARBA00006355"/>
    </source>
</evidence>
<keyword evidence="6" id="KW-0999">Mitochondrion inner membrane</keyword>
<evidence type="ECO:0000256" key="4">
    <source>
        <dbReference type="ARBA" id="ARBA00022448"/>
    </source>
</evidence>
<keyword evidence="9" id="KW-0811">Translocation</keyword>
<reference evidence="14" key="1">
    <citation type="journal article" date="2014" name="Genome Announc.">
        <title>Genome sequence and annotation of Acremonium chrysogenum, producer of the beta-lactam antibiotic cephalosporin C.</title>
        <authorList>
            <person name="Terfehr D."/>
            <person name="Dahlmann T.A."/>
            <person name="Specht T."/>
            <person name="Zadra I."/>
            <person name="Kuernsteiner H."/>
            <person name="Kueck U."/>
        </authorList>
    </citation>
    <scope>NUCLEOTIDE SEQUENCE [LARGE SCALE GENOMIC DNA]</scope>
    <source>
        <strain evidence="14">ATCC 11550 / CBS 779.69 / DSM 880 / IAM 14645 / JCM 23072 / IMI 49137</strain>
    </source>
</reference>
<protein>
    <recommendedName>
        <fullName evidence="3">Mitochondrial import inner membrane translocase subunit TIM54</fullName>
    </recommendedName>
</protein>
<dbReference type="EMBL" id="JPKY01000232">
    <property type="protein sequence ID" value="KFH40323.1"/>
    <property type="molecule type" value="Genomic_DNA"/>
</dbReference>
<evidence type="ECO:0000256" key="6">
    <source>
        <dbReference type="ARBA" id="ARBA00022792"/>
    </source>
</evidence>
<feature type="compositionally biased region" description="Basic and acidic residues" evidence="12">
    <location>
        <begin position="251"/>
        <end position="280"/>
    </location>
</feature>
<evidence type="ECO:0000256" key="3">
    <source>
        <dbReference type="ARBA" id="ARBA00020796"/>
    </source>
</evidence>
<dbReference type="HOGENOM" id="CLU_039097_1_0_1"/>
<keyword evidence="11" id="KW-0472">Membrane</keyword>
<evidence type="ECO:0000256" key="9">
    <source>
        <dbReference type="ARBA" id="ARBA00023010"/>
    </source>
</evidence>
<evidence type="ECO:0000256" key="10">
    <source>
        <dbReference type="ARBA" id="ARBA00023128"/>
    </source>
</evidence>
<evidence type="ECO:0000256" key="8">
    <source>
        <dbReference type="ARBA" id="ARBA00022989"/>
    </source>
</evidence>
<evidence type="ECO:0000256" key="12">
    <source>
        <dbReference type="SAM" id="MobiDB-lite"/>
    </source>
</evidence>
<feature type="compositionally biased region" description="Low complexity" evidence="12">
    <location>
        <begin position="10"/>
        <end position="24"/>
    </location>
</feature>
<keyword evidence="5" id="KW-0812">Transmembrane</keyword>
<gene>
    <name evidence="13" type="ORF">ACRE_090150</name>
</gene>
<dbReference type="AlphaFoldDB" id="A0A086ST91"/>
<keyword evidence="4" id="KW-0813">Transport</keyword>
<evidence type="ECO:0000256" key="5">
    <source>
        <dbReference type="ARBA" id="ARBA00022692"/>
    </source>
</evidence>
<dbReference type="Pfam" id="PF11711">
    <property type="entry name" value="Tim54"/>
    <property type="match status" value="1"/>
</dbReference>
<dbReference type="InterPro" id="IPR021056">
    <property type="entry name" value="Mt_import_IM_translocase_Tim54"/>
</dbReference>
<feature type="region of interest" description="Disordered" evidence="12">
    <location>
        <begin position="379"/>
        <end position="403"/>
    </location>
</feature>
<comment type="subcellular location">
    <subcellularLocation>
        <location evidence="1">Mitochondrion inner membrane</location>
        <topology evidence="1">Single-pass membrane protein</topology>
    </subcellularLocation>
</comment>
<sequence length="477" mass="53562">MSDANPPSQPTTAGTGTGAATSTSNVVPPKPPRPQNPALRMMGMPALPRKLPSRNWMIFWGITAAFTTAIIYDKREKKRATAKWRRAVAPLATETISSPHQLPRKLTIYLEAPPGDTLRIAQDHFIEYVKPVLSESGLDWEFVQGRMQGDVRAAVAEKIRRARRAQERPAEELPETDESSLMELRKRMGVPEYEGLKGDIVIGLHTWKEYVRGLHEGWLGPLDPPQQPTAEAHPTVEAPPADTLPAADGEGEPKPEAKTEEKKEEEDKKKEEQQQKKPERPPQPPPYNTPNDYASAALPASIPAEFSPSVAIPFPFRLGFTNTFVRLGWFLNRRKLADNIGRDVAAVCFGASRDWRSTEDGEYEQQLVLKEEEKNWVKSVWKDDPPAEGEDGNDKPAATTPPKEKIWISPVVLDRRVAERMRRFEMTPENEARAAEVVVPEEEIEGWMKGSLRSLWRWGASSFEKKHRGPNVGNLDD</sequence>
<dbReference type="Proteomes" id="UP000029964">
    <property type="component" value="Unassembled WGS sequence"/>
</dbReference>
<keyword evidence="10" id="KW-0496">Mitochondrion</keyword>